<feature type="compositionally biased region" description="Basic residues" evidence="1">
    <location>
        <begin position="539"/>
        <end position="549"/>
    </location>
</feature>
<organism evidence="2">
    <name type="scientific">Escherichia coli</name>
    <dbReference type="NCBI Taxonomy" id="562"/>
    <lineage>
        <taxon>Bacteria</taxon>
        <taxon>Pseudomonadati</taxon>
        <taxon>Pseudomonadota</taxon>
        <taxon>Gammaproteobacteria</taxon>
        <taxon>Enterobacterales</taxon>
        <taxon>Enterobacteriaceae</taxon>
        <taxon>Escherichia</taxon>
    </lineage>
</organism>
<dbReference type="Pfam" id="PF19614">
    <property type="entry name" value="DUF6119"/>
    <property type="match status" value="1"/>
</dbReference>
<accession>A0A7B6VR89</accession>
<dbReference type="RefSeq" id="WP_089617452.1">
    <property type="nucleotide sequence ID" value="NZ_CP123310.1"/>
</dbReference>
<evidence type="ECO:0000313" key="2">
    <source>
        <dbReference type="EMBL" id="HAI8765862.1"/>
    </source>
</evidence>
<protein>
    <submittedName>
        <fullName evidence="2">TIGR04141 family sporadically distributed protein</fullName>
    </submittedName>
</protein>
<reference evidence="2" key="1">
    <citation type="journal article" date="2018" name="Genome Biol.">
        <title>SKESA: strategic k-mer extension for scrupulous assemblies.</title>
        <authorList>
            <person name="Souvorov A."/>
            <person name="Agarwala R."/>
            <person name="Lipman D.J."/>
        </authorList>
    </citation>
    <scope>NUCLEOTIDE SEQUENCE</scope>
    <source>
        <strain evidence="2">EC00713</strain>
    </source>
</reference>
<dbReference type="EMBL" id="DABFST010000069">
    <property type="protein sequence ID" value="HAI8765862.1"/>
    <property type="molecule type" value="Genomic_DNA"/>
</dbReference>
<dbReference type="NCBIfam" id="TIGR04141">
    <property type="entry name" value="TIGR04141 family sporadically distributed protein"/>
    <property type="match status" value="1"/>
</dbReference>
<evidence type="ECO:0000256" key="1">
    <source>
        <dbReference type="SAM" id="MobiDB-lite"/>
    </source>
</evidence>
<proteinExistence type="predicted"/>
<dbReference type="InterPro" id="IPR026487">
    <property type="entry name" value="CHP04141"/>
</dbReference>
<name>A0A7B6VR89_ECOLX</name>
<comment type="caution">
    <text evidence="2">The sequence shown here is derived from an EMBL/GenBank/DDBJ whole genome shotgun (WGS) entry which is preliminary data.</text>
</comment>
<reference evidence="2" key="2">
    <citation type="submission" date="2020-04" db="EMBL/GenBank/DDBJ databases">
        <authorList>
            <consortium name="NCBI Pathogen Detection Project"/>
        </authorList>
    </citation>
    <scope>NUCLEOTIDE SEQUENCE</scope>
    <source>
        <strain evidence="2">EC00713</strain>
    </source>
</reference>
<sequence>MSVSYNIYRMPCKLLTELTKKITKEGLVEQKTISHKAYQLKFYFSDKLKGNEVWWWEVFSDFFNEKTKKPHNIFYFGLLIGFKEKDPENCYLISLGKSHFYLSKFIEADFGLNVAMRIANDENILLKKSRFFCGGKSQEASSYSKFVQGSYFPGESIEHLKTKAKETDKWGSNNITFSDSIQLSLDGDPTALVDVFDDIDSSLATKEIIEFPKSEKITDELKIEELDKCLLNSILTGDANVIIDEIQSFGASIIINNALTHFKLHTKIEGSSKYDQSTNKVNDIKITDIKEFFDKNAIKDINKVYVKITNDANNGHTASLKEILSITYTEGSEHYFLKRGNWNKFNTAFMKYLSNSLKNITFEIKDDLKEVEFNTWQSIKAQQITQGNSKDKLDYREYWFNEKMANEQGYKLLDRQLTKITSISEVGKDYNVEVADLYKNGELIAVKISDKPHDLIYNIQQSITTIQTIQRGTIEFKSSITDVVLWISTTKKVKNLIDINSIQFLLAIQTWKEIVEGFNLKPKIYYSHHEKTKPPQKNQKAKKKTGGKS</sequence>
<feature type="region of interest" description="Disordered" evidence="1">
    <location>
        <begin position="529"/>
        <end position="549"/>
    </location>
</feature>
<gene>
    <name evidence="2" type="ORF">HJ982_004414</name>
</gene>
<dbReference type="AlphaFoldDB" id="A0A7B6VR89"/>